<evidence type="ECO:0000256" key="1">
    <source>
        <dbReference type="SAM" id="MobiDB-lite"/>
    </source>
</evidence>
<dbReference type="Proteomes" id="UP000315589">
    <property type="component" value="Unassembled WGS sequence"/>
</dbReference>
<organism evidence="2 3">
    <name type="scientific">Candidatus Berkelbacteria bacterium Licking1014_85</name>
    <dbReference type="NCBI Taxonomy" id="2017148"/>
    <lineage>
        <taxon>Bacteria</taxon>
        <taxon>Candidatus Berkelbacteria</taxon>
    </lineage>
</organism>
<reference evidence="2 3" key="1">
    <citation type="submission" date="2017-07" db="EMBL/GenBank/DDBJ databases">
        <title>Mechanisms for carbon and nitrogen cycling indicate functional differentiation within the Candidate Phyla Radiation.</title>
        <authorList>
            <person name="Danczak R.E."/>
            <person name="Johnston M.D."/>
            <person name="Kenah C."/>
            <person name="Slattery M."/>
            <person name="Wrighton K.C."/>
            <person name="Wilkins M.J."/>
        </authorList>
    </citation>
    <scope>NUCLEOTIDE SEQUENCE [LARGE SCALE GENOMIC DNA]</scope>
    <source>
        <strain evidence="2">Licking1014_85</strain>
    </source>
</reference>
<evidence type="ECO:0000313" key="2">
    <source>
        <dbReference type="EMBL" id="TSC92395.1"/>
    </source>
</evidence>
<comment type="caution">
    <text evidence="2">The sequence shown here is derived from an EMBL/GenBank/DDBJ whole genome shotgun (WGS) entry which is preliminary data.</text>
</comment>
<proteinExistence type="predicted"/>
<feature type="region of interest" description="Disordered" evidence="1">
    <location>
        <begin position="89"/>
        <end position="109"/>
    </location>
</feature>
<name>A0A554LHR4_9BACT</name>
<protein>
    <submittedName>
        <fullName evidence="2">Uncharacterized protein</fullName>
    </submittedName>
</protein>
<dbReference type="EMBL" id="VMGI01000065">
    <property type="protein sequence ID" value="TSC92395.1"/>
    <property type="molecule type" value="Genomic_DNA"/>
</dbReference>
<accession>A0A554LHR4</accession>
<evidence type="ECO:0000313" key="3">
    <source>
        <dbReference type="Proteomes" id="UP000315589"/>
    </source>
</evidence>
<gene>
    <name evidence="2" type="ORF">CEN91_466</name>
</gene>
<dbReference type="AlphaFoldDB" id="A0A554LHR4"/>
<sequence length="109" mass="11921">MILLLVVVVRNRLAPAEGRLPVEKTFSDIVEVYMSQTPSNLIGVSEDDNPQSAHLNLTGVSQTAPSFTITTDATFSNAQWVVSNIQTSGTVPSGYDWPQFDTDRVKSHN</sequence>